<gene>
    <name evidence="4" type="ORF">NA66_1001817</name>
</gene>
<dbReference type="GO" id="GO:0009366">
    <property type="term" value="C:enterobactin synthetase complex"/>
    <property type="evidence" value="ECO:0007669"/>
    <property type="project" value="TreeGrafter"/>
</dbReference>
<organism evidence="4 5">
    <name type="scientific">Burkholderia pyrrocinia</name>
    <name type="common">Pseudomonas pyrrocinia</name>
    <dbReference type="NCBI Taxonomy" id="60550"/>
    <lineage>
        <taxon>Bacteria</taxon>
        <taxon>Pseudomonadati</taxon>
        <taxon>Pseudomonadota</taxon>
        <taxon>Betaproteobacteria</taxon>
        <taxon>Burkholderiales</taxon>
        <taxon>Burkholderiaceae</taxon>
        <taxon>Burkholderia</taxon>
        <taxon>Burkholderia cepacia complex</taxon>
    </lineage>
</organism>
<dbReference type="AlphaFoldDB" id="A0A318J4F8"/>
<accession>A0A318J4F8</accession>
<dbReference type="Gene3D" id="3.30.300.30">
    <property type="match status" value="1"/>
</dbReference>
<dbReference type="SMART" id="SM00823">
    <property type="entry name" value="PKS_PP"/>
    <property type="match status" value="1"/>
</dbReference>
<evidence type="ECO:0000259" key="3">
    <source>
        <dbReference type="PROSITE" id="PS50075"/>
    </source>
</evidence>
<dbReference type="SUPFAM" id="SSF47336">
    <property type="entry name" value="ACP-like"/>
    <property type="match status" value="1"/>
</dbReference>
<name>A0A318J4F8_BURPY</name>
<dbReference type="InterPro" id="IPR020845">
    <property type="entry name" value="AMP-binding_CS"/>
</dbReference>
<protein>
    <submittedName>
        <fullName evidence="4">Amino acid adenylation domain-containing protein</fullName>
    </submittedName>
</protein>
<feature type="domain" description="Carrier" evidence="3">
    <location>
        <begin position="488"/>
        <end position="563"/>
    </location>
</feature>
<comment type="caution">
    <text evidence="4">The sequence shown here is derived from an EMBL/GenBank/DDBJ whole genome shotgun (WGS) entry which is preliminary data.</text>
</comment>
<dbReference type="GO" id="GO:0005829">
    <property type="term" value="C:cytosol"/>
    <property type="evidence" value="ECO:0007669"/>
    <property type="project" value="TreeGrafter"/>
</dbReference>
<dbReference type="PANTHER" id="PTHR45527">
    <property type="entry name" value="NONRIBOSOMAL PEPTIDE SYNTHETASE"/>
    <property type="match status" value="1"/>
</dbReference>
<evidence type="ECO:0000313" key="4">
    <source>
        <dbReference type="EMBL" id="PXX41207.1"/>
    </source>
</evidence>
<dbReference type="Proteomes" id="UP000247755">
    <property type="component" value="Unassembled WGS sequence"/>
</dbReference>
<evidence type="ECO:0000313" key="5">
    <source>
        <dbReference type="Proteomes" id="UP000247755"/>
    </source>
</evidence>
<dbReference type="RefSeq" id="WP_110281288.1">
    <property type="nucleotide sequence ID" value="NZ_QJJY01000001.1"/>
</dbReference>
<dbReference type="Gene3D" id="3.40.50.12780">
    <property type="entry name" value="N-terminal domain of ligase-like"/>
    <property type="match status" value="1"/>
</dbReference>
<dbReference type="InterPro" id="IPR000873">
    <property type="entry name" value="AMP-dep_synth/lig_dom"/>
</dbReference>
<dbReference type="Pfam" id="PF00550">
    <property type="entry name" value="PP-binding"/>
    <property type="match status" value="1"/>
</dbReference>
<dbReference type="GO" id="GO:0043041">
    <property type="term" value="P:amino acid activation for nonribosomal peptide biosynthetic process"/>
    <property type="evidence" value="ECO:0007669"/>
    <property type="project" value="TreeGrafter"/>
</dbReference>
<dbReference type="PROSITE" id="PS00455">
    <property type="entry name" value="AMP_BINDING"/>
    <property type="match status" value="1"/>
</dbReference>
<evidence type="ECO:0000256" key="1">
    <source>
        <dbReference type="ARBA" id="ARBA00022450"/>
    </source>
</evidence>
<dbReference type="GO" id="GO:0031177">
    <property type="term" value="F:phosphopantetheine binding"/>
    <property type="evidence" value="ECO:0007669"/>
    <property type="project" value="InterPro"/>
</dbReference>
<dbReference type="InterPro" id="IPR045851">
    <property type="entry name" value="AMP-bd_C_sf"/>
</dbReference>
<reference evidence="4 5" key="1">
    <citation type="submission" date="2018-05" db="EMBL/GenBank/DDBJ databases">
        <title>Comparative genomics of bacterial root endophytes of switchgrass collected from native prairies over two seasons.</title>
        <authorList>
            <person name="Tang Y."/>
        </authorList>
    </citation>
    <scope>NUCLEOTIDE SEQUENCE [LARGE SCALE GENOMIC DNA]</scope>
    <source>
        <strain evidence="4 5">NFIX32</strain>
    </source>
</reference>
<dbReference type="InterPro" id="IPR020806">
    <property type="entry name" value="PKS_PP-bd"/>
</dbReference>
<dbReference type="InterPro" id="IPR042099">
    <property type="entry name" value="ANL_N_sf"/>
</dbReference>
<dbReference type="GO" id="GO:0009239">
    <property type="term" value="P:enterobactin biosynthetic process"/>
    <property type="evidence" value="ECO:0007669"/>
    <property type="project" value="TreeGrafter"/>
</dbReference>
<dbReference type="Pfam" id="PF00501">
    <property type="entry name" value="AMP-binding"/>
    <property type="match status" value="1"/>
</dbReference>
<dbReference type="GO" id="GO:0047527">
    <property type="term" value="F:2,3-dihydroxybenzoate-serine ligase activity"/>
    <property type="evidence" value="ECO:0007669"/>
    <property type="project" value="TreeGrafter"/>
</dbReference>
<dbReference type="PANTHER" id="PTHR45527:SF1">
    <property type="entry name" value="FATTY ACID SYNTHASE"/>
    <property type="match status" value="1"/>
</dbReference>
<dbReference type="EMBL" id="QJJY01000001">
    <property type="protein sequence ID" value="PXX41207.1"/>
    <property type="molecule type" value="Genomic_DNA"/>
</dbReference>
<keyword evidence="2" id="KW-0597">Phosphoprotein</keyword>
<dbReference type="InterPro" id="IPR036736">
    <property type="entry name" value="ACP-like_sf"/>
</dbReference>
<dbReference type="InterPro" id="IPR009081">
    <property type="entry name" value="PP-bd_ACP"/>
</dbReference>
<proteinExistence type="predicted"/>
<keyword evidence="1" id="KW-0596">Phosphopantetheine</keyword>
<dbReference type="Gene3D" id="1.10.1200.10">
    <property type="entry name" value="ACP-like"/>
    <property type="match status" value="1"/>
</dbReference>
<sequence length="565" mass="60735">MYELISDVCAAHAHKEAIVSGAVRLRFGALLDRARRIAATLRMRAPGPVVGFCLPHPEAIVFMLACLDAGKVFVPIDAGTAATVRSGMLRTARCCALVERLDLDTGELGLTGLDAGAPVHTGALDGVMSIMFTSGSTGQPKGVMVRRASVCNLLHAPDFLPLDPRDVFAAYSSLSFDASTFEIFTPLLNGNTLVVLDKRDVLDHAVLQSAIRRERISGMWMTAGLFNTLVLADRWAALATLRTLLVGGEKVDPEAARRFVDGARGTALFNGYGPTENTVFTTIAALTPDVMRGGVDEVPLGRPVRGVQCEIRRAGTSELLDGAGQGRLLVSGAGLAAGYVGETGGTAFAAHERAVSGRFYDTGDEVRRDAHGIYHFIGRCDAQVKLNGHRVDLGGVERRCVQAGLAERVHAFHSETMQGLVLVCHAAGVARDGWRHADARLDGVLNAWEKPRRIVFVSDWPLTRNDKTDGRALARRAETLLAEQAEQAGRDAGSDALARLIARLTRAPATNRQARLFDIGFDSIGIARLQAEIETQLGVHLDILDIYEAGSLGGLEELIRERYAY</sequence>
<dbReference type="PROSITE" id="PS50075">
    <property type="entry name" value="CARRIER"/>
    <property type="match status" value="1"/>
</dbReference>
<dbReference type="SUPFAM" id="SSF56801">
    <property type="entry name" value="Acetyl-CoA synthetase-like"/>
    <property type="match status" value="1"/>
</dbReference>
<evidence type="ECO:0000256" key="2">
    <source>
        <dbReference type="ARBA" id="ARBA00022553"/>
    </source>
</evidence>